<dbReference type="Gene3D" id="3.40.50.1110">
    <property type="entry name" value="SGNH hydrolase"/>
    <property type="match status" value="1"/>
</dbReference>
<dbReference type="InterPro" id="IPR005181">
    <property type="entry name" value="SASA"/>
</dbReference>
<evidence type="ECO:0000259" key="3">
    <source>
        <dbReference type="Pfam" id="PF03629"/>
    </source>
</evidence>
<organism evidence="4 5">
    <name type="scientific">Ruficoccus amylovorans</name>
    <dbReference type="NCBI Taxonomy" id="1804625"/>
    <lineage>
        <taxon>Bacteria</taxon>
        <taxon>Pseudomonadati</taxon>
        <taxon>Verrucomicrobiota</taxon>
        <taxon>Opitutia</taxon>
        <taxon>Puniceicoccales</taxon>
        <taxon>Cerasicoccaceae</taxon>
        <taxon>Ruficoccus</taxon>
    </lineage>
</organism>
<sequence>MNRTPKFIWLFIAVLLPGVTFCLHAAEIEAKEPMIQANFVATMWALPVRDEASLKLYYISGKKYLPLDYQYKRLGQLLRYLGGQTFGIYTKGVSTDGQGEYQLQGSCTLLEPDSIFLFVMPQPEAGKFKLAAFAVSIEQIGAGNLVMLNLSDVPVVAEVDGRGEARIVEEEIGLSVNQYHEWKPARMTGARTWKLELSKVPSGGLYRVESRWWQDGRKESEWSMRSDVRRFLGVGNLWVISGQSNSAGYGRRYYHESLEPGLHLYGNNHRWSIASQPLSGTTDSRQVVSGDAANNGHSPYLEVVRILRKRLHYPISLIQSAVGGTPLSDWSPVGENSAALFKQLAAAVEQTGSRVKGIFGIRAKMKRLNRQQPLRIGATLSRQCERGERSGDILICQF</sequence>
<dbReference type="AlphaFoldDB" id="A0A842HG91"/>
<keyword evidence="1" id="KW-0378">Hydrolase</keyword>
<keyword evidence="2" id="KW-0732">Signal</keyword>
<dbReference type="InterPro" id="IPR036514">
    <property type="entry name" value="SGNH_hydro_sf"/>
</dbReference>
<comment type="caution">
    <text evidence="4">The sequence shown here is derived from an EMBL/GenBank/DDBJ whole genome shotgun (WGS) entry which is preliminary data.</text>
</comment>
<dbReference type="EMBL" id="JACHVB010000040">
    <property type="protein sequence ID" value="MBC2595432.1"/>
    <property type="molecule type" value="Genomic_DNA"/>
</dbReference>
<gene>
    <name evidence="4" type="ORF">H5P28_14285</name>
</gene>
<evidence type="ECO:0000313" key="5">
    <source>
        <dbReference type="Proteomes" id="UP000546464"/>
    </source>
</evidence>
<keyword evidence="5" id="KW-1185">Reference proteome</keyword>
<proteinExistence type="predicted"/>
<evidence type="ECO:0000313" key="4">
    <source>
        <dbReference type="EMBL" id="MBC2595432.1"/>
    </source>
</evidence>
<dbReference type="Pfam" id="PF03629">
    <property type="entry name" value="SASA"/>
    <property type="match status" value="1"/>
</dbReference>
<dbReference type="Proteomes" id="UP000546464">
    <property type="component" value="Unassembled WGS sequence"/>
</dbReference>
<feature type="chain" id="PRO_5032674483" description="Sialate O-acetylesterase domain-containing protein" evidence="2">
    <location>
        <begin position="26"/>
        <end position="398"/>
    </location>
</feature>
<evidence type="ECO:0000256" key="2">
    <source>
        <dbReference type="SAM" id="SignalP"/>
    </source>
</evidence>
<dbReference type="GO" id="GO:0016788">
    <property type="term" value="F:hydrolase activity, acting on ester bonds"/>
    <property type="evidence" value="ECO:0007669"/>
    <property type="project" value="UniProtKB-ARBA"/>
</dbReference>
<protein>
    <recommendedName>
        <fullName evidence="3">Sialate O-acetylesterase domain-containing protein</fullName>
    </recommendedName>
</protein>
<reference evidence="4 5" key="1">
    <citation type="submission" date="2020-07" db="EMBL/GenBank/DDBJ databases">
        <authorList>
            <person name="Feng X."/>
        </authorList>
    </citation>
    <scope>NUCLEOTIDE SEQUENCE [LARGE SCALE GENOMIC DNA]</scope>
    <source>
        <strain evidence="4 5">JCM31066</strain>
    </source>
</reference>
<name>A0A842HG91_9BACT</name>
<feature type="signal peptide" evidence="2">
    <location>
        <begin position="1"/>
        <end position="25"/>
    </location>
</feature>
<evidence type="ECO:0000256" key="1">
    <source>
        <dbReference type="ARBA" id="ARBA00022801"/>
    </source>
</evidence>
<feature type="domain" description="Sialate O-acetylesterase" evidence="3">
    <location>
        <begin position="235"/>
        <end position="358"/>
    </location>
</feature>
<accession>A0A842HG91</accession>
<dbReference type="SUPFAM" id="SSF52266">
    <property type="entry name" value="SGNH hydrolase"/>
    <property type="match status" value="1"/>
</dbReference>